<dbReference type="Proteomes" id="UP000677265">
    <property type="component" value="Unassembled WGS sequence"/>
</dbReference>
<gene>
    <name evidence="11" type="ORF">KHB02_020820</name>
    <name evidence="10" type="ORF">KHB02_27255</name>
</gene>
<keyword evidence="4 8" id="KW-0276">Fatty acid metabolism</keyword>
<reference evidence="10" key="1">
    <citation type="submission" date="2021-05" db="EMBL/GenBank/DDBJ databases">
        <title>Novel Bacillus species.</title>
        <authorList>
            <person name="Liu G."/>
        </authorList>
    </citation>
    <scope>NUCLEOTIDE SEQUENCE</scope>
    <source>
        <strain evidence="10 12">FJAT-50051</strain>
    </source>
</reference>
<dbReference type="InterPro" id="IPR000089">
    <property type="entry name" value="Biotin_lipoyl"/>
</dbReference>
<keyword evidence="6 8" id="KW-0275">Fatty acid biosynthesis</keyword>
<evidence type="ECO:0000256" key="1">
    <source>
        <dbReference type="ARBA" id="ARBA00005194"/>
    </source>
</evidence>
<dbReference type="Pfam" id="PF00364">
    <property type="entry name" value="Biotin_lipoyl"/>
    <property type="match status" value="1"/>
</dbReference>
<keyword evidence="5 8" id="KW-0443">Lipid metabolism</keyword>
<keyword evidence="7 8" id="KW-0092">Biotin</keyword>
<sequence length="194" mass="21735">MKTLEMNTQEKRSFHLSDLYGQPISYELTYKDVIEILNIIDAWNYDKLQLEIQGMKLVIDKSKEQISSGNKGEGETASINLVHEDEVSTATNPENQTAKMTEKEFNPPQREMVAGIPIQSSIPGIFYQAPSPEAEPFVHIGSAVRKGQQVGTVEVMKLFNSINAPCDGKIMEIYVENEEMIEAGQTIMIIEPLV</sequence>
<evidence type="ECO:0000256" key="8">
    <source>
        <dbReference type="RuleBase" id="RU364072"/>
    </source>
</evidence>
<dbReference type="PROSITE" id="PS50968">
    <property type="entry name" value="BIOTINYL_LIPOYL"/>
    <property type="match status" value="1"/>
</dbReference>
<dbReference type="InterPro" id="IPR001249">
    <property type="entry name" value="AcCoA_biotinCC"/>
</dbReference>
<name>A0A942T2G6_9BACI</name>
<dbReference type="EMBL" id="JAGYPE020000046">
    <property type="protein sequence ID" value="MCH6267972.1"/>
    <property type="molecule type" value="Genomic_DNA"/>
</dbReference>
<comment type="function">
    <text evidence="8">This protein is a component of the acetyl coenzyme A carboxylase complex; first, biotin carboxylase catalyzes the carboxylation of the carrier protein and then the transcarboxylase transfers the carboxyl group to form malonyl-CoA.</text>
</comment>
<comment type="pathway">
    <text evidence="1 8">Lipid metabolism; fatty acid biosynthesis.</text>
</comment>
<protein>
    <recommendedName>
        <fullName evidence="2 8">Biotin carboxyl carrier protein of acetyl-CoA carboxylase</fullName>
    </recommendedName>
</protein>
<dbReference type="PROSITE" id="PS00188">
    <property type="entry name" value="BIOTIN"/>
    <property type="match status" value="1"/>
</dbReference>
<dbReference type="AlphaFoldDB" id="A0A942T2G6"/>
<dbReference type="InterPro" id="IPR001882">
    <property type="entry name" value="Biotin_BS"/>
</dbReference>
<dbReference type="PANTHER" id="PTHR45266:SF3">
    <property type="entry name" value="OXALOACETATE DECARBOXYLASE ALPHA CHAIN"/>
    <property type="match status" value="1"/>
</dbReference>
<dbReference type="PRINTS" id="PR01071">
    <property type="entry name" value="ACOABIOTINCC"/>
</dbReference>
<dbReference type="RefSeq" id="WP_213144935.1">
    <property type="nucleotide sequence ID" value="NZ_JAGYPE020000046.1"/>
</dbReference>
<dbReference type="SUPFAM" id="SSF51230">
    <property type="entry name" value="Single hybrid motif"/>
    <property type="match status" value="1"/>
</dbReference>
<evidence type="ECO:0000313" key="10">
    <source>
        <dbReference type="EMBL" id="MBS4185085.1"/>
    </source>
</evidence>
<dbReference type="Gene3D" id="2.40.50.100">
    <property type="match status" value="1"/>
</dbReference>
<evidence type="ECO:0000256" key="2">
    <source>
        <dbReference type="ARBA" id="ARBA00017562"/>
    </source>
</evidence>
<comment type="caution">
    <text evidence="10">The sequence shown here is derived from an EMBL/GenBank/DDBJ whole genome shotgun (WGS) entry which is preliminary data.</text>
</comment>
<dbReference type="InterPro" id="IPR050709">
    <property type="entry name" value="Biotin_Carboxyl_Carrier/Decarb"/>
</dbReference>
<keyword evidence="12" id="KW-1185">Reference proteome</keyword>
<dbReference type="InterPro" id="IPR011053">
    <property type="entry name" value="Single_hybrid_motif"/>
</dbReference>
<keyword evidence="3 8" id="KW-0444">Lipid biosynthesis</keyword>
<dbReference type="GO" id="GO:0009317">
    <property type="term" value="C:acetyl-CoA carboxylase complex"/>
    <property type="evidence" value="ECO:0007669"/>
    <property type="project" value="InterPro"/>
</dbReference>
<evidence type="ECO:0000256" key="4">
    <source>
        <dbReference type="ARBA" id="ARBA00022832"/>
    </source>
</evidence>
<evidence type="ECO:0000256" key="7">
    <source>
        <dbReference type="ARBA" id="ARBA00023267"/>
    </source>
</evidence>
<organism evidence="10">
    <name type="scientific">Neobacillus citreus</name>
    <dbReference type="NCBI Taxonomy" id="2833578"/>
    <lineage>
        <taxon>Bacteria</taxon>
        <taxon>Bacillati</taxon>
        <taxon>Bacillota</taxon>
        <taxon>Bacilli</taxon>
        <taxon>Bacillales</taxon>
        <taxon>Bacillaceae</taxon>
        <taxon>Neobacillus</taxon>
    </lineage>
</organism>
<accession>A0A942T2G6</accession>
<feature type="domain" description="Lipoyl-binding" evidence="9">
    <location>
        <begin position="111"/>
        <end position="191"/>
    </location>
</feature>
<evidence type="ECO:0000256" key="3">
    <source>
        <dbReference type="ARBA" id="ARBA00022516"/>
    </source>
</evidence>
<dbReference type="GO" id="GO:0003989">
    <property type="term" value="F:acetyl-CoA carboxylase activity"/>
    <property type="evidence" value="ECO:0007669"/>
    <property type="project" value="InterPro"/>
</dbReference>
<evidence type="ECO:0000313" key="12">
    <source>
        <dbReference type="Proteomes" id="UP000677265"/>
    </source>
</evidence>
<evidence type="ECO:0000256" key="5">
    <source>
        <dbReference type="ARBA" id="ARBA00023098"/>
    </source>
</evidence>
<dbReference type="CDD" id="cd06850">
    <property type="entry name" value="biotinyl_domain"/>
    <property type="match status" value="1"/>
</dbReference>
<evidence type="ECO:0000256" key="6">
    <source>
        <dbReference type="ARBA" id="ARBA00023160"/>
    </source>
</evidence>
<evidence type="ECO:0000313" key="11">
    <source>
        <dbReference type="EMBL" id="MCH6267972.1"/>
    </source>
</evidence>
<evidence type="ECO:0000259" key="9">
    <source>
        <dbReference type="PROSITE" id="PS50968"/>
    </source>
</evidence>
<dbReference type="NCBIfam" id="NF005457">
    <property type="entry name" value="PRK07051.1"/>
    <property type="match status" value="1"/>
</dbReference>
<dbReference type="EMBL" id="JAGYPE010000005">
    <property type="protein sequence ID" value="MBS4185085.1"/>
    <property type="molecule type" value="Genomic_DNA"/>
</dbReference>
<dbReference type="GO" id="GO:0006633">
    <property type="term" value="P:fatty acid biosynthetic process"/>
    <property type="evidence" value="ECO:0007669"/>
    <property type="project" value="UniProtKB-KW"/>
</dbReference>
<dbReference type="PANTHER" id="PTHR45266">
    <property type="entry name" value="OXALOACETATE DECARBOXYLASE ALPHA CHAIN"/>
    <property type="match status" value="1"/>
</dbReference>
<proteinExistence type="predicted"/>